<comment type="subcellular location">
    <subcellularLocation>
        <location evidence="1">Membrane</location>
    </subcellularLocation>
</comment>
<feature type="region of interest" description="Disordered" evidence="3">
    <location>
        <begin position="1"/>
        <end position="45"/>
    </location>
</feature>
<evidence type="ECO:0000313" key="5">
    <source>
        <dbReference type="EMBL" id="VDM89888.1"/>
    </source>
</evidence>
<keyword evidence="4" id="KW-1133">Transmembrane helix</keyword>
<evidence type="ECO:0008006" key="7">
    <source>
        <dbReference type="Google" id="ProtNLM"/>
    </source>
</evidence>
<keyword evidence="6" id="KW-1185">Reference proteome</keyword>
<dbReference type="RefSeq" id="WP_158017650.1">
    <property type="nucleotide sequence ID" value="NZ_CBCSKE010000013.1"/>
</dbReference>
<dbReference type="PANTHER" id="PTHR37042:SF4">
    <property type="entry name" value="OUTER MEMBRANE PROTEIN RV1973"/>
    <property type="match status" value="1"/>
</dbReference>
<gene>
    <name evidence="5" type="ORF">MB901379_03474</name>
</gene>
<evidence type="ECO:0000256" key="4">
    <source>
        <dbReference type="SAM" id="Phobius"/>
    </source>
</evidence>
<dbReference type="AlphaFoldDB" id="A0A3S4BHL6"/>
<dbReference type="KEGG" id="mbai:MB901379_03474"/>
<feature type="compositionally biased region" description="Acidic residues" evidence="3">
    <location>
        <begin position="23"/>
        <end position="41"/>
    </location>
</feature>
<feature type="transmembrane region" description="Helical" evidence="4">
    <location>
        <begin position="62"/>
        <end position="82"/>
    </location>
</feature>
<dbReference type="PANTHER" id="PTHR37042">
    <property type="entry name" value="OUTER MEMBRANE PROTEIN RV1973"/>
    <property type="match status" value="1"/>
</dbReference>
<proteinExistence type="predicted"/>
<evidence type="ECO:0000256" key="1">
    <source>
        <dbReference type="ARBA" id="ARBA00004370"/>
    </source>
</evidence>
<dbReference type="OrthoDB" id="5196392at2"/>
<evidence type="ECO:0000256" key="2">
    <source>
        <dbReference type="ARBA" id="ARBA00023136"/>
    </source>
</evidence>
<dbReference type="EMBL" id="LR130759">
    <property type="protein sequence ID" value="VDM89888.1"/>
    <property type="molecule type" value="Genomic_DNA"/>
</dbReference>
<protein>
    <recommendedName>
        <fullName evidence="7">Twin-arginine translocation pathway signal</fullName>
    </recommendedName>
</protein>
<reference evidence="6" key="1">
    <citation type="submission" date="2018-02" db="EMBL/GenBank/DDBJ databases">
        <authorList>
            <person name="Seth-Smith MB H."/>
            <person name="Seth-Smith H."/>
        </authorList>
    </citation>
    <scope>NUCLEOTIDE SEQUENCE [LARGE SCALE GENOMIC DNA]</scope>
</reference>
<evidence type="ECO:0000256" key="3">
    <source>
        <dbReference type="SAM" id="MobiDB-lite"/>
    </source>
</evidence>
<organism evidence="5 6">
    <name type="scientific">Mycobacterium basiliense</name>
    <dbReference type="NCBI Taxonomy" id="2094119"/>
    <lineage>
        <taxon>Bacteria</taxon>
        <taxon>Bacillati</taxon>
        <taxon>Actinomycetota</taxon>
        <taxon>Actinomycetes</taxon>
        <taxon>Mycobacteriales</taxon>
        <taxon>Mycobacteriaceae</taxon>
        <taxon>Mycobacterium</taxon>
    </lineage>
</organism>
<sequence>MTDDVRDLDGADATETTEMAAIDPEDGDDAEVYEEGPEAESDPPKRDLKRDLLRIKVNVRPLSVILTLLILISGGTAAWLYVKLYRPDQQVDPSVERAAVSAASDGTVALLSYSPDTLDEDFARARKHLTGDFLAYYNQFTEQFVAPTAKEKALKTSAHVVRAAVSELHPGAAEVLIFADQSTTSKDHPEPALTPISVVVSLARVDGNWLITKFTPVAS</sequence>
<keyword evidence="2 4" id="KW-0472">Membrane</keyword>
<accession>A0A3S4BHL6</accession>
<evidence type="ECO:0000313" key="6">
    <source>
        <dbReference type="Proteomes" id="UP000269998"/>
    </source>
</evidence>
<dbReference type="GO" id="GO:0016020">
    <property type="term" value="C:membrane"/>
    <property type="evidence" value="ECO:0007669"/>
    <property type="project" value="UniProtKB-SubCell"/>
</dbReference>
<dbReference type="Proteomes" id="UP000269998">
    <property type="component" value="Chromosome"/>
</dbReference>
<keyword evidence="4" id="KW-0812">Transmembrane</keyword>
<name>A0A3S4BHL6_9MYCO</name>